<comment type="caution">
    <text evidence="1">The sequence shown here is derived from an EMBL/GenBank/DDBJ whole genome shotgun (WGS) entry which is preliminary data.</text>
</comment>
<reference evidence="1" key="1">
    <citation type="submission" date="2023-03" db="EMBL/GenBank/DDBJ databases">
        <title>Massive genome expansion in bonnet fungi (Mycena s.s.) driven by repeated elements and novel gene families across ecological guilds.</title>
        <authorList>
            <consortium name="Lawrence Berkeley National Laboratory"/>
            <person name="Harder C.B."/>
            <person name="Miyauchi S."/>
            <person name="Viragh M."/>
            <person name="Kuo A."/>
            <person name="Thoen E."/>
            <person name="Andreopoulos B."/>
            <person name="Lu D."/>
            <person name="Skrede I."/>
            <person name="Drula E."/>
            <person name="Henrissat B."/>
            <person name="Morin E."/>
            <person name="Kohler A."/>
            <person name="Barry K."/>
            <person name="LaButti K."/>
            <person name="Morin E."/>
            <person name="Salamov A."/>
            <person name="Lipzen A."/>
            <person name="Mereny Z."/>
            <person name="Hegedus B."/>
            <person name="Baldrian P."/>
            <person name="Stursova M."/>
            <person name="Weitz H."/>
            <person name="Taylor A."/>
            <person name="Grigoriev I.V."/>
            <person name="Nagy L.G."/>
            <person name="Martin F."/>
            <person name="Kauserud H."/>
        </authorList>
    </citation>
    <scope>NUCLEOTIDE SEQUENCE</scope>
    <source>
        <strain evidence="1">9144</strain>
    </source>
</reference>
<dbReference type="AlphaFoldDB" id="A0AAD6YJH8"/>
<name>A0AAD6YJH8_9AGAR</name>
<evidence type="ECO:0000313" key="2">
    <source>
        <dbReference type="Proteomes" id="UP001219525"/>
    </source>
</evidence>
<accession>A0AAD6YJH8</accession>
<organism evidence="1 2">
    <name type="scientific">Mycena pura</name>
    <dbReference type="NCBI Taxonomy" id="153505"/>
    <lineage>
        <taxon>Eukaryota</taxon>
        <taxon>Fungi</taxon>
        <taxon>Dikarya</taxon>
        <taxon>Basidiomycota</taxon>
        <taxon>Agaricomycotina</taxon>
        <taxon>Agaricomycetes</taxon>
        <taxon>Agaricomycetidae</taxon>
        <taxon>Agaricales</taxon>
        <taxon>Marasmiineae</taxon>
        <taxon>Mycenaceae</taxon>
        <taxon>Mycena</taxon>
    </lineage>
</organism>
<gene>
    <name evidence="1" type="ORF">GGX14DRAFT_558302</name>
</gene>
<dbReference type="Proteomes" id="UP001219525">
    <property type="component" value="Unassembled WGS sequence"/>
</dbReference>
<dbReference type="EMBL" id="JARJCW010000007">
    <property type="protein sequence ID" value="KAJ7222209.1"/>
    <property type="molecule type" value="Genomic_DNA"/>
</dbReference>
<evidence type="ECO:0000313" key="1">
    <source>
        <dbReference type="EMBL" id="KAJ7222209.1"/>
    </source>
</evidence>
<protein>
    <submittedName>
        <fullName evidence="1">Uncharacterized protein</fullName>
    </submittedName>
</protein>
<sequence>MVKIRPSRAPVKRRCRTDAWQHQPDVLRNNGSMPKPALAGAPPPPITRASCGGTHPIARTDTQPPSRRLTTTCEHGGLHLRVACTPPFLSCAPTRWWRRPRLWRHLPDTQRTNTGLRRPALAGAPARTLPRCARRAPRPQQGGSAVPTRCGTSATLCATTCARAELRSMGHLCSPIPSSCVWRKPLHCAPQRGGAAVPTRGIITTTLDATTRVRAELRSWAHLCTPTLHMPVACHNEAACRAALAVPPARAHRHCELAVSRAPTRRRHHRLTGTVI</sequence>
<proteinExistence type="predicted"/>
<keyword evidence="2" id="KW-1185">Reference proteome</keyword>